<dbReference type="GO" id="GO:0046856">
    <property type="term" value="P:phosphatidylinositol dephosphorylation"/>
    <property type="evidence" value="ECO:0007669"/>
    <property type="project" value="InterPro"/>
</dbReference>
<sequence length="141" mass="16469">MKGLSYSPRIRTANDEEDLLLPPPDQVSLQKFRLYKTQSNFYMIGRDKTKTYWRVLKIDRLDPSELNIREDSTTYTERECYDLLRRIHEGNKATGGLKFVTTCYGIVGFIKFLGPYYMLLITKRRQIGAICGHNVYAVCKE</sequence>
<dbReference type="PANTHER" id="PTHR45738">
    <property type="entry name" value="POLYPHOSPHOINOSITIDE PHOSPHATASE"/>
    <property type="match status" value="1"/>
</dbReference>
<dbReference type="Proteomes" id="UP001162972">
    <property type="component" value="Chromosome 6"/>
</dbReference>
<evidence type="ECO:0008006" key="4">
    <source>
        <dbReference type="Google" id="ProtNLM"/>
    </source>
</evidence>
<dbReference type="AlphaFoldDB" id="A0AAD6JNL9"/>
<dbReference type="EMBL" id="JAPFFJ010000016">
    <property type="protein sequence ID" value="KAJ6407340.1"/>
    <property type="molecule type" value="Genomic_DNA"/>
</dbReference>
<dbReference type="GO" id="GO:0043813">
    <property type="term" value="F:phosphatidylinositol-3,5-bisphosphate 5-phosphatase activity"/>
    <property type="evidence" value="ECO:0007669"/>
    <property type="project" value="InterPro"/>
</dbReference>
<evidence type="ECO:0000313" key="3">
    <source>
        <dbReference type="Proteomes" id="UP001162972"/>
    </source>
</evidence>
<organism evidence="2 3">
    <name type="scientific">Salix udensis</name>
    <dbReference type="NCBI Taxonomy" id="889485"/>
    <lineage>
        <taxon>Eukaryota</taxon>
        <taxon>Viridiplantae</taxon>
        <taxon>Streptophyta</taxon>
        <taxon>Embryophyta</taxon>
        <taxon>Tracheophyta</taxon>
        <taxon>Spermatophyta</taxon>
        <taxon>Magnoliopsida</taxon>
        <taxon>eudicotyledons</taxon>
        <taxon>Gunneridae</taxon>
        <taxon>Pentapetalae</taxon>
        <taxon>rosids</taxon>
        <taxon>fabids</taxon>
        <taxon>Malpighiales</taxon>
        <taxon>Salicaceae</taxon>
        <taxon>Saliceae</taxon>
        <taxon>Salix</taxon>
    </lineage>
</organism>
<keyword evidence="3" id="KW-1185">Reference proteome</keyword>
<proteinExistence type="predicted"/>
<accession>A0AAD6JNL9</accession>
<comment type="caution">
    <text evidence="2">The sequence shown here is derived from an EMBL/GenBank/DDBJ whole genome shotgun (WGS) entry which is preliminary data.</text>
</comment>
<keyword evidence="1" id="KW-0378">Hydrolase</keyword>
<reference evidence="2 3" key="1">
    <citation type="journal article" date="2023" name="Int. J. Mol. Sci.">
        <title>De Novo Assembly and Annotation of 11 Diverse Shrub Willow (Salix) Genomes Reveals Novel Gene Organization in Sex-Linked Regions.</title>
        <authorList>
            <person name="Hyden B."/>
            <person name="Feng K."/>
            <person name="Yates T.B."/>
            <person name="Jawdy S."/>
            <person name="Cereghino C."/>
            <person name="Smart L.B."/>
            <person name="Muchero W."/>
        </authorList>
    </citation>
    <scope>NUCLEOTIDE SEQUENCE [LARGE SCALE GENOMIC DNA]</scope>
    <source>
        <tissue evidence="2">Shoot tip</tissue>
    </source>
</reference>
<gene>
    <name evidence="2" type="ORF">OIU84_010780</name>
</gene>
<evidence type="ECO:0000256" key="1">
    <source>
        <dbReference type="ARBA" id="ARBA00022801"/>
    </source>
</evidence>
<protein>
    <recommendedName>
        <fullName evidence="4">SAC domain-containing protein</fullName>
    </recommendedName>
</protein>
<dbReference type="PANTHER" id="PTHR45738:SF25">
    <property type="entry name" value="PHOSPHOINOSITIDE PHOSPHATASE SAC3-RELATED"/>
    <property type="match status" value="1"/>
</dbReference>
<evidence type="ECO:0000313" key="2">
    <source>
        <dbReference type="EMBL" id="KAJ6407340.1"/>
    </source>
</evidence>
<dbReference type="InterPro" id="IPR043573">
    <property type="entry name" value="Fig4-like"/>
</dbReference>
<name>A0AAD6JNL9_9ROSI</name>